<feature type="region of interest" description="Disordered" evidence="10">
    <location>
        <begin position="1"/>
        <end position="31"/>
    </location>
</feature>
<dbReference type="RefSeq" id="WP_101638213.1">
    <property type="nucleotide sequence ID" value="NZ_JAHAIH010000004.1"/>
</dbReference>
<evidence type="ECO:0000256" key="5">
    <source>
        <dbReference type="ARBA" id="ARBA00023004"/>
    </source>
</evidence>
<keyword evidence="7" id="KW-0234">DNA repair</keyword>
<reference evidence="12 13" key="1">
    <citation type="submission" date="2017-12" db="EMBL/GenBank/DDBJ databases">
        <title>Phylogenetic diversity of female urinary microbiome.</title>
        <authorList>
            <person name="Thomas-White K."/>
            <person name="Wolfe A.J."/>
        </authorList>
    </citation>
    <scope>NUCLEOTIDE SEQUENCE [LARGE SCALE GENOMIC DNA]</scope>
    <source>
        <strain evidence="12 13">UMB0319</strain>
    </source>
</reference>
<dbReference type="PANTHER" id="PTHR33693:SF3">
    <property type="entry name" value="TYPE-5 URACIL-DNA GLYCOSYLASE"/>
    <property type="match status" value="1"/>
</dbReference>
<dbReference type="EMBL" id="PKHA01000007">
    <property type="protein sequence ID" value="PKY98405.1"/>
    <property type="molecule type" value="Genomic_DNA"/>
</dbReference>
<evidence type="ECO:0000256" key="7">
    <source>
        <dbReference type="ARBA" id="ARBA00023204"/>
    </source>
</evidence>
<keyword evidence="4" id="KW-0378">Hydrolase</keyword>
<dbReference type="SUPFAM" id="SSF52141">
    <property type="entry name" value="Uracil-DNA glycosylase-like"/>
    <property type="match status" value="1"/>
</dbReference>
<evidence type="ECO:0000256" key="8">
    <source>
        <dbReference type="ARBA" id="ARBA00023779"/>
    </source>
</evidence>
<evidence type="ECO:0000259" key="11">
    <source>
        <dbReference type="SMART" id="SM00986"/>
    </source>
</evidence>
<evidence type="ECO:0000256" key="6">
    <source>
        <dbReference type="ARBA" id="ARBA00023014"/>
    </source>
</evidence>
<dbReference type="SMART" id="SM00986">
    <property type="entry name" value="UDG"/>
    <property type="match status" value="1"/>
</dbReference>
<keyword evidence="3" id="KW-0227">DNA damage</keyword>
<evidence type="ECO:0000313" key="13">
    <source>
        <dbReference type="Proteomes" id="UP000234778"/>
    </source>
</evidence>
<keyword evidence="2" id="KW-0479">Metal-binding</keyword>
<evidence type="ECO:0000256" key="3">
    <source>
        <dbReference type="ARBA" id="ARBA00022763"/>
    </source>
</evidence>
<organism evidence="12 13">
    <name type="scientific">Actinomyces urogenitalis</name>
    <dbReference type="NCBI Taxonomy" id="103621"/>
    <lineage>
        <taxon>Bacteria</taxon>
        <taxon>Bacillati</taxon>
        <taxon>Actinomycetota</taxon>
        <taxon>Actinomycetes</taxon>
        <taxon>Actinomycetales</taxon>
        <taxon>Actinomycetaceae</taxon>
        <taxon>Actinomyces</taxon>
    </lineage>
</organism>
<comment type="similarity">
    <text evidence="8">Belongs to the uracil-DNA glycosylase (UDG) superfamily. Type 5 (UDGb) family.</text>
</comment>
<dbReference type="InterPro" id="IPR051536">
    <property type="entry name" value="UDG_Type-4/5"/>
</dbReference>
<keyword evidence="5" id="KW-0408">Iron</keyword>
<gene>
    <name evidence="12" type="ORF">CYJ26_07320</name>
</gene>
<dbReference type="PANTHER" id="PTHR33693">
    <property type="entry name" value="TYPE-5 URACIL-DNA GLYCOSYLASE"/>
    <property type="match status" value="1"/>
</dbReference>
<dbReference type="Gene3D" id="3.40.470.10">
    <property type="entry name" value="Uracil-DNA glycosylase-like domain"/>
    <property type="match status" value="1"/>
</dbReference>
<name>A0A2I1KRZ7_9ACTO</name>
<protein>
    <recommendedName>
        <fullName evidence="9">Type-5 uracil-DNA glycosylase</fullName>
    </recommendedName>
</protein>
<dbReference type="GO" id="GO:0051539">
    <property type="term" value="F:4 iron, 4 sulfur cluster binding"/>
    <property type="evidence" value="ECO:0007669"/>
    <property type="project" value="UniProtKB-KW"/>
</dbReference>
<dbReference type="SMART" id="SM00987">
    <property type="entry name" value="UreE_C"/>
    <property type="match status" value="1"/>
</dbReference>
<dbReference type="GO" id="GO:0033958">
    <property type="term" value="F:DNA-deoxyinosine glycosylase activity"/>
    <property type="evidence" value="ECO:0007669"/>
    <property type="project" value="InterPro"/>
</dbReference>
<keyword evidence="1" id="KW-0004">4Fe-4S</keyword>
<dbReference type="GeneID" id="81708737"/>
<accession>A0A2I1KRZ7</accession>
<feature type="domain" description="Uracil-DNA glycosylase-like" evidence="11">
    <location>
        <begin position="92"/>
        <end position="267"/>
    </location>
</feature>
<comment type="caution">
    <text evidence="12">The sequence shown here is derived from an EMBL/GenBank/DDBJ whole genome shotgun (WGS) entry which is preliminary data.</text>
</comment>
<evidence type="ECO:0000256" key="1">
    <source>
        <dbReference type="ARBA" id="ARBA00022485"/>
    </source>
</evidence>
<proteinExistence type="inferred from homology"/>
<evidence type="ECO:0000256" key="9">
    <source>
        <dbReference type="ARBA" id="ARBA00023887"/>
    </source>
</evidence>
<evidence type="ECO:0000256" key="4">
    <source>
        <dbReference type="ARBA" id="ARBA00022801"/>
    </source>
</evidence>
<dbReference type="InterPro" id="IPR044147">
    <property type="entry name" value="UdgB-like"/>
</dbReference>
<dbReference type="Proteomes" id="UP000234778">
    <property type="component" value="Unassembled WGS sequence"/>
</dbReference>
<evidence type="ECO:0000256" key="2">
    <source>
        <dbReference type="ARBA" id="ARBA00022723"/>
    </source>
</evidence>
<dbReference type="GO" id="GO:0006284">
    <property type="term" value="P:base-excision repair"/>
    <property type="evidence" value="ECO:0007669"/>
    <property type="project" value="InterPro"/>
</dbReference>
<dbReference type="InterPro" id="IPR005122">
    <property type="entry name" value="Uracil-DNA_glycosylase-like"/>
</dbReference>
<dbReference type="GO" id="GO:0004844">
    <property type="term" value="F:uracil DNA N-glycosylase activity"/>
    <property type="evidence" value="ECO:0007669"/>
    <property type="project" value="InterPro"/>
</dbReference>
<dbReference type="CDD" id="cd10031">
    <property type="entry name" value="UDG-F5_TTUDGB_like"/>
    <property type="match status" value="1"/>
</dbReference>
<evidence type="ECO:0000313" key="12">
    <source>
        <dbReference type="EMBL" id="PKY98405.1"/>
    </source>
</evidence>
<dbReference type="AlphaFoldDB" id="A0A2I1KRZ7"/>
<dbReference type="InterPro" id="IPR036895">
    <property type="entry name" value="Uracil-DNA_glycosylase-like_sf"/>
</dbReference>
<dbReference type="GO" id="GO:0046872">
    <property type="term" value="F:metal ion binding"/>
    <property type="evidence" value="ECO:0007669"/>
    <property type="project" value="UniProtKB-KW"/>
</dbReference>
<sequence>MAEAHPVTGQLFDSPVPPGTGWPGDPAQPTTAVAHDARQVRELALEATLAELDARVSVCRACPRLVAWREEVATTGRRASFARQPYWGRPVASLGPADAPIYVVGLAPAANGANRTGRMFTGDRSGDWLWAALYRAGLAMQPTSLHAGDGQGLRGVRMGAAVRCAPPANKPTTAEQAACLPWIARELDLVRPRVLLALGGIAWRTVLRLARDAGWQVPRPAPHFGHGAQALLTRPDGGQVTLLGSYHPSQQNTFTGRLTEEMLDQVLARAKALGGLP</sequence>
<evidence type="ECO:0000256" key="10">
    <source>
        <dbReference type="SAM" id="MobiDB-lite"/>
    </source>
</evidence>
<keyword evidence="6" id="KW-0411">Iron-sulfur</keyword>
<dbReference type="Pfam" id="PF03167">
    <property type="entry name" value="UDG"/>
    <property type="match status" value="1"/>
</dbReference>